<evidence type="ECO:0000313" key="3">
    <source>
        <dbReference type="Proteomes" id="UP000823936"/>
    </source>
</evidence>
<accession>A0A9D1TPE4</accession>
<dbReference type="PANTHER" id="PTHR30005:SF0">
    <property type="entry name" value="RETROGRADE REGULATION PROTEIN 2"/>
    <property type="match status" value="1"/>
</dbReference>
<dbReference type="Proteomes" id="UP000823936">
    <property type="component" value="Unassembled WGS sequence"/>
</dbReference>
<dbReference type="AlphaFoldDB" id="A0A9D1TPE4"/>
<dbReference type="Gene3D" id="3.30.420.150">
    <property type="entry name" value="Exopolyphosphatase. Domain 2"/>
    <property type="match status" value="1"/>
</dbReference>
<gene>
    <name evidence="2" type="ORF">IAB12_06185</name>
</gene>
<dbReference type="GO" id="GO:0006357">
    <property type="term" value="P:regulation of transcription by RNA polymerase II"/>
    <property type="evidence" value="ECO:0007669"/>
    <property type="project" value="TreeGrafter"/>
</dbReference>
<dbReference type="InterPro" id="IPR003695">
    <property type="entry name" value="Ppx_GppA_N"/>
</dbReference>
<reference evidence="2" key="2">
    <citation type="submission" date="2021-04" db="EMBL/GenBank/DDBJ databases">
        <authorList>
            <person name="Gilroy R."/>
        </authorList>
    </citation>
    <scope>NUCLEOTIDE SEQUENCE</scope>
    <source>
        <strain evidence="2">Gambia11-129</strain>
    </source>
</reference>
<dbReference type="InterPro" id="IPR050273">
    <property type="entry name" value="GppA/Ppx_hydrolase"/>
</dbReference>
<dbReference type="PANTHER" id="PTHR30005">
    <property type="entry name" value="EXOPOLYPHOSPHATASE"/>
    <property type="match status" value="1"/>
</dbReference>
<sequence>MRVAVIDFSKSSLSLLVAEVNENRSIESLFSTYTPLQLGEYIKDKKLSQRGIDKVIECARKLIDTSAYFKAERLYALSTTLLRKVDNKDKIKKEIKNKISLTLINLDERKEALALFSANEKYCILPSSLLISIGGNSTELCNLQDKNGENMHSLPFGSAMLSREYVKDVYPDKKEEKKISSLVRKQIKDIPLAFENAVLSGDNLYSIYKIYADYYQLLPQSEMMMQMSKLEKLDQVLSDKKKRSPMIIRNAPDRMHMVIPTYIALMEILKKAGVTTMIISTSGVKEGFLKEIISSGLDAKYLALKDMKNEGKR</sequence>
<dbReference type="Pfam" id="PF02541">
    <property type="entry name" value="Ppx-GppA"/>
    <property type="match status" value="1"/>
</dbReference>
<protein>
    <recommendedName>
        <fullName evidence="1">Ppx/GppA phosphatase N-terminal domain-containing protein</fullName>
    </recommendedName>
</protein>
<proteinExistence type="predicted"/>
<organism evidence="2 3">
    <name type="scientific">Candidatus Ornithospirochaeta avicola</name>
    <dbReference type="NCBI Taxonomy" id="2840896"/>
    <lineage>
        <taxon>Bacteria</taxon>
        <taxon>Pseudomonadati</taxon>
        <taxon>Spirochaetota</taxon>
        <taxon>Spirochaetia</taxon>
        <taxon>Spirochaetales</taxon>
        <taxon>Spirochaetaceae</taxon>
        <taxon>Spirochaetaceae incertae sedis</taxon>
        <taxon>Candidatus Ornithospirochaeta</taxon>
    </lineage>
</organism>
<evidence type="ECO:0000313" key="2">
    <source>
        <dbReference type="EMBL" id="HIV99345.1"/>
    </source>
</evidence>
<name>A0A9D1TPE4_9SPIO</name>
<dbReference type="Gene3D" id="3.30.420.40">
    <property type="match status" value="1"/>
</dbReference>
<dbReference type="EMBL" id="DXHU01000023">
    <property type="protein sequence ID" value="HIV99345.1"/>
    <property type="molecule type" value="Genomic_DNA"/>
</dbReference>
<dbReference type="SUPFAM" id="SSF53067">
    <property type="entry name" value="Actin-like ATPase domain"/>
    <property type="match status" value="2"/>
</dbReference>
<reference evidence="2" key="1">
    <citation type="journal article" date="2021" name="PeerJ">
        <title>Extensive microbial diversity within the chicken gut microbiome revealed by metagenomics and culture.</title>
        <authorList>
            <person name="Gilroy R."/>
            <person name="Ravi A."/>
            <person name="Getino M."/>
            <person name="Pursley I."/>
            <person name="Horton D.L."/>
            <person name="Alikhan N.F."/>
            <person name="Baker D."/>
            <person name="Gharbi K."/>
            <person name="Hall N."/>
            <person name="Watson M."/>
            <person name="Adriaenssens E.M."/>
            <person name="Foster-Nyarko E."/>
            <person name="Jarju S."/>
            <person name="Secka A."/>
            <person name="Antonio M."/>
            <person name="Oren A."/>
            <person name="Chaudhuri R.R."/>
            <person name="La Ragione R."/>
            <person name="Hildebrand F."/>
            <person name="Pallen M.J."/>
        </authorList>
    </citation>
    <scope>NUCLEOTIDE SEQUENCE</scope>
    <source>
        <strain evidence="2">Gambia11-129</strain>
    </source>
</reference>
<evidence type="ECO:0000259" key="1">
    <source>
        <dbReference type="Pfam" id="PF02541"/>
    </source>
</evidence>
<feature type="domain" description="Ppx/GppA phosphatase N-terminal" evidence="1">
    <location>
        <begin position="17"/>
        <end position="292"/>
    </location>
</feature>
<dbReference type="InterPro" id="IPR043129">
    <property type="entry name" value="ATPase_NBD"/>
</dbReference>
<comment type="caution">
    <text evidence="2">The sequence shown here is derived from an EMBL/GenBank/DDBJ whole genome shotgun (WGS) entry which is preliminary data.</text>
</comment>